<protein>
    <submittedName>
        <fullName evidence="2">Uncharacterized protein</fullName>
    </submittedName>
</protein>
<evidence type="ECO:0000256" key="1">
    <source>
        <dbReference type="SAM" id="Phobius"/>
    </source>
</evidence>
<keyword evidence="1" id="KW-1133">Transmembrane helix</keyword>
<feature type="transmembrane region" description="Helical" evidence="1">
    <location>
        <begin position="48"/>
        <end position="69"/>
    </location>
</feature>
<evidence type="ECO:0000313" key="2">
    <source>
        <dbReference type="EMBL" id="MFC0215830.1"/>
    </source>
</evidence>
<comment type="caution">
    <text evidence="2">The sequence shown here is derived from an EMBL/GenBank/DDBJ whole genome shotgun (WGS) entry which is preliminary data.</text>
</comment>
<sequence>MENNLKMFAGERLLVMTGLLGFLLAAGIAVYMAFYGSVVLPEGNIESAFSFSAAIGIFALSIAAILPIAGLSPRKRASIRWLYIIGFLYAYGLETIQHFRGINPRFSQVGSVGDMIAGILFGLDSLMLIVLTVLLALPFFRSRQPLERPWLVLGIRYAFVSTMIAFAAGLWMTVLQGRYTGDAGNLIVLHGLGFHALQTLPVLGWLVGWAQMDTLKSRRLMHTGGIAWTASVLLVFVQTALGRTVFEPTAIPVLAGLLLLISLGALALAAINALKSRASSRDLLSRV</sequence>
<feature type="transmembrane region" description="Helical" evidence="1">
    <location>
        <begin position="152"/>
        <end position="174"/>
    </location>
</feature>
<dbReference type="Proteomes" id="UP001589776">
    <property type="component" value="Unassembled WGS sequence"/>
</dbReference>
<reference evidence="2 3" key="1">
    <citation type="submission" date="2024-09" db="EMBL/GenBank/DDBJ databases">
        <authorList>
            <person name="Sun Q."/>
            <person name="Mori K."/>
        </authorList>
    </citation>
    <scope>NUCLEOTIDE SEQUENCE [LARGE SCALE GENOMIC DNA]</scope>
    <source>
        <strain evidence="2 3">CCM 7759</strain>
    </source>
</reference>
<feature type="transmembrane region" description="Helical" evidence="1">
    <location>
        <begin position="119"/>
        <end position="140"/>
    </location>
</feature>
<keyword evidence="3" id="KW-1185">Reference proteome</keyword>
<keyword evidence="1" id="KW-0472">Membrane</keyword>
<feature type="transmembrane region" description="Helical" evidence="1">
    <location>
        <begin position="220"/>
        <end position="241"/>
    </location>
</feature>
<name>A0ABV6DT62_9BACL</name>
<organism evidence="2 3">
    <name type="scientific">Paenibacillus chartarius</name>
    <dbReference type="NCBI Taxonomy" id="747481"/>
    <lineage>
        <taxon>Bacteria</taxon>
        <taxon>Bacillati</taxon>
        <taxon>Bacillota</taxon>
        <taxon>Bacilli</taxon>
        <taxon>Bacillales</taxon>
        <taxon>Paenibacillaceae</taxon>
        <taxon>Paenibacillus</taxon>
    </lineage>
</organism>
<feature type="transmembrane region" description="Helical" evidence="1">
    <location>
        <begin position="186"/>
        <end position="208"/>
    </location>
</feature>
<feature type="transmembrane region" description="Helical" evidence="1">
    <location>
        <begin position="81"/>
        <end position="99"/>
    </location>
</feature>
<dbReference type="RefSeq" id="WP_377473400.1">
    <property type="nucleotide sequence ID" value="NZ_JBHLWN010000104.1"/>
</dbReference>
<feature type="transmembrane region" description="Helical" evidence="1">
    <location>
        <begin position="12"/>
        <end position="36"/>
    </location>
</feature>
<accession>A0ABV6DT62</accession>
<gene>
    <name evidence="2" type="ORF">ACFFK0_25880</name>
</gene>
<keyword evidence="1" id="KW-0812">Transmembrane</keyword>
<feature type="transmembrane region" description="Helical" evidence="1">
    <location>
        <begin position="253"/>
        <end position="274"/>
    </location>
</feature>
<evidence type="ECO:0000313" key="3">
    <source>
        <dbReference type="Proteomes" id="UP001589776"/>
    </source>
</evidence>
<proteinExistence type="predicted"/>
<dbReference type="EMBL" id="JBHLWN010000104">
    <property type="protein sequence ID" value="MFC0215830.1"/>
    <property type="molecule type" value="Genomic_DNA"/>
</dbReference>